<proteinExistence type="predicted"/>
<dbReference type="SUPFAM" id="SSF56935">
    <property type="entry name" value="Porins"/>
    <property type="match status" value="1"/>
</dbReference>
<accession>A0A9D9N493</accession>
<dbReference type="AlphaFoldDB" id="A0A9D9N493"/>
<evidence type="ECO:0000313" key="2">
    <source>
        <dbReference type="Proteomes" id="UP000823641"/>
    </source>
</evidence>
<dbReference type="Proteomes" id="UP000823641">
    <property type="component" value="Unassembled WGS sequence"/>
</dbReference>
<sequence length="414" mass="46627">MYKKIFLLATFIGLSICIYSQNNTNSPYTRFGYGDLSNNTNGEYRAMGGTSIAMRSNRSINAVNPASYSSVDSLTFMFDVGISGLLTHFSDANGIRNTFNGNLEYVTLQFPITGWLGCSAGVLPYSSVGYEFAQNGSVSMPVNPQDDPNTIDYTSMFYGTGGISEVYLGLSFELFKHISLGANAYYMFGDISNYRQLSFNNSSYSSLQQSNTIKVSDFRFRFGAQFYHTFAKKHEVTLGVIYEFKSKLNGSFSQIETTTLDTTINSNGGFDLPAYYGAGLSYTYDNRITIGVDYSLQEWSKANYFGRTDSLNNSQRISIGAEYRHDPLGKDYFDHMAFRLGGYVETPYVKAFDNNVKNFGISFGIGFPLRNSKTFINTTFEYGKKGTLTTLREDYFRFTINASFNELWFFKRKL</sequence>
<dbReference type="Gene3D" id="2.40.160.60">
    <property type="entry name" value="Outer membrane protein transport protein (OMPP1/FadL/TodX)"/>
    <property type="match status" value="1"/>
</dbReference>
<comment type="caution">
    <text evidence="1">The sequence shown here is derived from an EMBL/GenBank/DDBJ whole genome shotgun (WGS) entry which is preliminary data.</text>
</comment>
<reference evidence="1" key="1">
    <citation type="submission" date="2020-10" db="EMBL/GenBank/DDBJ databases">
        <authorList>
            <person name="Gilroy R."/>
        </authorList>
    </citation>
    <scope>NUCLEOTIDE SEQUENCE</scope>
    <source>
        <strain evidence="1">G3-3990</strain>
    </source>
</reference>
<organism evidence="1 2">
    <name type="scientific">Candidatus Gallipaludibacter merdavium</name>
    <dbReference type="NCBI Taxonomy" id="2840839"/>
    <lineage>
        <taxon>Bacteria</taxon>
        <taxon>Pseudomonadati</taxon>
        <taxon>Bacteroidota</taxon>
        <taxon>Bacteroidia</taxon>
        <taxon>Bacteroidales</taxon>
        <taxon>Candidatus Gallipaludibacter</taxon>
    </lineage>
</organism>
<name>A0A9D9N493_9BACT</name>
<gene>
    <name evidence="1" type="ORF">IAA73_05545</name>
</gene>
<evidence type="ECO:0000313" key="1">
    <source>
        <dbReference type="EMBL" id="MBO8459782.1"/>
    </source>
</evidence>
<protein>
    <submittedName>
        <fullName evidence="1">Porin</fullName>
    </submittedName>
</protein>
<reference evidence="1" key="2">
    <citation type="journal article" date="2021" name="PeerJ">
        <title>Extensive microbial diversity within the chicken gut microbiome revealed by metagenomics and culture.</title>
        <authorList>
            <person name="Gilroy R."/>
            <person name="Ravi A."/>
            <person name="Getino M."/>
            <person name="Pursley I."/>
            <person name="Horton D.L."/>
            <person name="Alikhan N.F."/>
            <person name="Baker D."/>
            <person name="Gharbi K."/>
            <person name="Hall N."/>
            <person name="Watson M."/>
            <person name="Adriaenssens E.M."/>
            <person name="Foster-Nyarko E."/>
            <person name="Jarju S."/>
            <person name="Secka A."/>
            <person name="Antonio M."/>
            <person name="Oren A."/>
            <person name="Chaudhuri R.R."/>
            <person name="La Ragione R."/>
            <person name="Hildebrand F."/>
            <person name="Pallen M.J."/>
        </authorList>
    </citation>
    <scope>NUCLEOTIDE SEQUENCE</scope>
    <source>
        <strain evidence="1">G3-3990</strain>
    </source>
</reference>
<dbReference type="EMBL" id="JADIMG010000055">
    <property type="protein sequence ID" value="MBO8459782.1"/>
    <property type="molecule type" value="Genomic_DNA"/>
</dbReference>